<evidence type="ECO:0000313" key="9">
    <source>
        <dbReference type="Proteomes" id="UP000095495"/>
    </source>
</evidence>
<feature type="domain" description="HTH gntR-type" evidence="4">
    <location>
        <begin position="13"/>
        <end position="81"/>
    </location>
</feature>
<evidence type="ECO:0000313" key="6">
    <source>
        <dbReference type="EMBL" id="CUN17571.1"/>
    </source>
</evidence>
<reference evidence="8" key="1">
    <citation type="submission" date="2015-05" db="EMBL/GenBank/DDBJ databases">
        <authorList>
            <consortium name="Pathogen Informatics"/>
        </authorList>
    </citation>
    <scope>NUCLEOTIDE SEQUENCE [LARGE SCALE GENOMIC DNA]</scope>
    <source>
        <strain evidence="6 9">2789STDY5608863</strain>
        <strain evidence="8">M72</strain>
    </source>
</reference>
<dbReference type="CDD" id="cd07377">
    <property type="entry name" value="WHTH_GntR"/>
    <property type="match status" value="1"/>
</dbReference>
<dbReference type="SUPFAM" id="SSF46785">
    <property type="entry name" value="Winged helix' DNA-binding domain"/>
    <property type="match status" value="1"/>
</dbReference>
<organism evidence="5 8">
    <name type="scientific">Roseburia faecis</name>
    <dbReference type="NCBI Taxonomy" id="301302"/>
    <lineage>
        <taxon>Bacteria</taxon>
        <taxon>Bacillati</taxon>
        <taxon>Bacillota</taxon>
        <taxon>Clostridia</taxon>
        <taxon>Lachnospirales</taxon>
        <taxon>Lachnospiraceae</taxon>
        <taxon>Roseburia</taxon>
    </lineage>
</organism>
<dbReference type="Pfam" id="PF00392">
    <property type="entry name" value="GntR"/>
    <property type="match status" value="1"/>
</dbReference>
<dbReference type="Proteomes" id="UP000446657">
    <property type="component" value="Unassembled WGS sequence"/>
</dbReference>
<dbReference type="OrthoDB" id="9801546at2"/>
<dbReference type="InterPro" id="IPR000524">
    <property type="entry name" value="Tscrpt_reg_HTH_GntR"/>
</dbReference>
<evidence type="ECO:0000259" key="4">
    <source>
        <dbReference type="PROSITE" id="PS50949"/>
    </source>
</evidence>
<name>A0A0M6WJC2_9FIRM</name>
<keyword evidence="1" id="KW-0805">Transcription regulation</keyword>
<dbReference type="PROSITE" id="PS50949">
    <property type="entry name" value="HTH_GNTR"/>
    <property type="match status" value="1"/>
</dbReference>
<dbReference type="EMBL" id="WNAL01000008">
    <property type="protein sequence ID" value="MTR81161.1"/>
    <property type="molecule type" value="Genomic_DNA"/>
</dbReference>
<evidence type="ECO:0000313" key="10">
    <source>
        <dbReference type="Proteomes" id="UP000446657"/>
    </source>
</evidence>
<keyword evidence="8" id="KW-1185">Reference proteome</keyword>
<dbReference type="PANTHER" id="PTHR38445">
    <property type="entry name" value="HTH-TYPE TRANSCRIPTIONAL REPRESSOR YTRA"/>
    <property type="match status" value="1"/>
</dbReference>
<keyword evidence="2" id="KW-0238">DNA-binding</keyword>
<dbReference type="InterPro" id="IPR036388">
    <property type="entry name" value="WH-like_DNA-bd_sf"/>
</dbReference>
<dbReference type="SMART" id="SM00345">
    <property type="entry name" value="HTH_GNTR"/>
    <property type="match status" value="1"/>
</dbReference>
<dbReference type="STRING" id="301302.ERS852420_03216"/>
<evidence type="ECO:0000256" key="2">
    <source>
        <dbReference type="ARBA" id="ARBA00023125"/>
    </source>
</evidence>
<dbReference type="EMBL" id="CVRR01000009">
    <property type="protein sequence ID" value="CRL35704.1"/>
    <property type="molecule type" value="Genomic_DNA"/>
</dbReference>
<dbReference type="GO" id="GO:0003677">
    <property type="term" value="F:DNA binding"/>
    <property type="evidence" value="ECO:0007669"/>
    <property type="project" value="UniProtKB-KW"/>
</dbReference>
<evidence type="ECO:0000256" key="3">
    <source>
        <dbReference type="ARBA" id="ARBA00023163"/>
    </source>
</evidence>
<proteinExistence type="predicted"/>
<dbReference type="InterPro" id="IPR036390">
    <property type="entry name" value="WH_DNA-bd_sf"/>
</dbReference>
<dbReference type="RefSeq" id="WP_022045205.1">
    <property type="nucleotide sequence ID" value="NZ_CP173697.1"/>
</dbReference>
<dbReference type="Proteomes" id="UP000095495">
    <property type="component" value="Unassembled WGS sequence"/>
</dbReference>
<dbReference type="EMBL" id="CYXV01000018">
    <property type="protein sequence ID" value="CUN17571.1"/>
    <property type="molecule type" value="Genomic_DNA"/>
</dbReference>
<reference evidence="7 10" key="3">
    <citation type="journal article" date="2019" name="Nat. Med.">
        <title>A library of human gut bacterial isolates paired with longitudinal multiomics data enables mechanistic microbiome research.</title>
        <authorList>
            <person name="Poyet M."/>
            <person name="Groussin M."/>
            <person name="Gibbons S.M."/>
            <person name="Avila-Pacheco J."/>
            <person name="Jiang X."/>
            <person name="Kearney S.M."/>
            <person name="Perrotta A.R."/>
            <person name="Berdy B."/>
            <person name="Zhao S."/>
            <person name="Lieberman T.D."/>
            <person name="Swanson P.K."/>
            <person name="Smith M."/>
            <person name="Roesemann S."/>
            <person name="Alexander J.E."/>
            <person name="Rich S.A."/>
            <person name="Livny J."/>
            <person name="Vlamakis H."/>
            <person name="Clish C."/>
            <person name="Bullock K."/>
            <person name="Deik A."/>
            <person name="Scott J."/>
            <person name="Pierce K.A."/>
            <person name="Xavier R.J."/>
            <person name="Alm E.J."/>
        </authorList>
    </citation>
    <scope>NUCLEOTIDE SEQUENCE [LARGE SCALE GENOMIC DNA]</scope>
    <source>
        <strain evidence="7 10">BIOML-A1</strain>
    </source>
</reference>
<protein>
    <submittedName>
        <fullName evidence="7">GntR family transcriptional regulator</fullName>
    </submittedName>
    <submittedName>
        <fullName evidence="6">HTH-type transcriptional repressor yvoA</fullName>
    </submittedName>
    <submittedName>
        <fullName evidence="5">Regulatory protein GntR, HTH</fullName>
    </submittedName>
</protein>
<dbReference type="Proteomes" id="UP000049979">
    <property type="component" value="Unassembled WGS sequence"/>
</dbReference>
<evidence type="ECO:0000313" key="5">
    <source>
        <dbReference type="EMBL" id="CRL35704.1"/>
    </source>
</evidence>
<dbReference type="GO" id="GO:0003700">
    <property type="term" value="F:DNA-binding transcription factor activity"/>
    <property type="evidence" value="ECO:0007669"/>
    <property type="project" value="InterPro"/>
</dbReference>
<dbReference type="GeneID" id="99748523"/>
<evidence type="ECO:0000313" key="8">
    <source>
        <dbReference type="Proteomes" id="UP000049979"/>
    </source>
</evidence>
<accession>A0A0M6WJC2</accession>
<keyword evidence="3" id="KW-0804">Transcription</keyword>
<dbReference type="Gene3D" id="1.10.10.10">
    <property type="entry name" value="Winged helix-like DNA-binding domain superfamily/Winged helix DNA-binding domain"/>
    <property type="match status" value="1"/>
</dbReference>
<reference evidence="5" key="2">
    <citation type="submission" date="2015-05" db="EMBL/GenBank/DDBJ databases">
        <authorList>
            <person name="Wang D.B."/>
            <person name="Wang M."/>
        </authorList>
    </citation>
    <scope>NUCLEOTIDE SEQUENCE [LARGE SCALE GENOMIC DNA]</scope>
    <source>
        <strain evidence="5">M72</strain>
    </source>
</reference>
<sequence>MGLVIVIEPHGTYAIYEQIVNQIKNQIISGELQPDEALPSIRGLAADIGVSVITTKHAYEELEREGLIRSVSNKGFYVCKYNTDYLHEKQLMELEKRLQEWITLAKQAGLGTEDIREMLEGLL</sequence>
<evidence type="ECO:0000256" key="1">
    <source>
        <dbReference type="ARBA" id="ARBA00023015"/>
    </source>
</evidence>
<dbReference type="PANTHER" id="PTHR38445:SF7">
    <property type="entry name" value="GNTR-FAMILY TRANSCRIPTIONAL REGULATOR"/>
    <property type="match status" value="1"/>
</dbReference>
<dbReference type="AlphaFoldDB" id="A0A0M6WJC2"/>
<evidence type="ECO:0000313" key="7">
    <source>
        <dbReference type="EMBL" id="MTR81161.1"/>
    </source>
</evidence>
<gene>
    <name evidence="6" type="primary">yvoA_1</name>
    <name evidence="6" type="ORF">ERS852420_03216</name>
    <name evidence="7" type="ORF">GMD30_05410</name>
    <name evidence="5" type="ORF">M72_24461</name>
</gene>